<protein>
    <submittedName>
        <fullName evidence="3">(wild Malaysian banana) hypothetical protein</fullName>
    </submittedName>
</protein>
<dbReference type="AlphaFoldDB" id="A0A804HMC6"/>
<dbReference type="EnsemblPlants" id="Ma00_t01660.1">
    <property type="protein sequence ID" value="Ma00_p01660.1"/>
    <property type="gene ID" value="Ma00_g01660"/>
</dbReference>
<evidence type="ECO:0000256" key="2">
    <source>
        <dbReference type="SAM" id="SignalP"/>
    </source>
</evidence>
<feature type="compositionally biased region" description="Polar residues" evidence="1">
    <location>
        <begin position="91"/>
        <end position="107"/>
    </location>
</feature>
<reference evidence="4" key="2">
    <citation type="submission" date="2021-05" db="UniProtKB">
        <authorList>
            <consortium name="EnsemblPlants"/>
        </authorList>
    </citation>
    <scope>IDENTIFICATION</scope>
    <source>
        <strain evidence="4">subsp. malaccensis</strain>
    </source>
</reference>
<evidence type="ECO:0000313" key="3">
    <source>
        <dbReference type="EMBL" id="CAG1835903.1"/>
    </source>
</evidence>
<dbReference type="InParanoid" id="A0A804HMC6"/>
<organism evidence="4 5">
    <name type="scientific">Musa acuminata subsp. malaccensis</name>
    <name type="common">Wild banana</name>
    <name type="synonym">Musa malaccensis</name>
    <dbReference type="NCBI Taxonomy" id="214687"/>
    <lineage>
        <taxon>Eukaryota</taxon>
        <taxon>Viridiplantae</taxon>
        <taxon>Streptophyta</taxon>
        <taxon>Embryophyta</taxon>
        <taxon>Tracheophyta</taxon>
        <taxon>Spermatophyta</taxon>
        <taxon>Magnoliopsida</taxon>
        <taxon>Liliopsida</taxon>
        <taxon>Zingiberales</taxon>
        <taxon>Musaceae</taxon>
        <taxon>Musa</taxon>
    </lineage>
</organism>
<keyword evidence="2" id="KW-0732">Signal</keyword>
<feature type="chain" id="PRO_5036407648" evidence="2">
    <location>
        <begin position="22"/>
        <end position="147"/>
    </location>
</feature>
<gene>
    <name evidence="3" type="ORF">GSMUA_238720.1</name>
</gene>
<proteinExistence type="predicted"/>
<evidence type="ECO:0000256" key="1">
    <source>
        <dbReference type="SAM" id="MobiDB-lite"/>
    </source>
</evidence>
<dbReference type="Gramene" id="Ma00_t01660.1">
    <property type="protein sequence ID" value="Ma00_p01660.1"/>
    <property type="gene ID" value="Ma00_g01660"/>
</dbReference>
<dbReference type="EMBL" id="HG996474">
    <property type="protein sequence ID" value="CAG1835903.1"/>
    <property type="molecule type" value="Genomic_DNA"/>
</dbReference>
<accession>A0A804HMC6</accession>
<sequence length="147" mass="16262">MWVCKKALIYLILNRSNLSVASNGNTTPAKSKGSKVVWNGSTESASVWFTFSSEKGTFFLPNVSSPVLKSSSPVPKPHTFLKRPPKWVESKQPTKTSTSPENPQRTLKGSELQEKLDAIAEDLKKARAQLAFVELEKVQAIEELNES</sequence>
<dbReference type="Proteomes" id="UP000012960">
    <property type="component" value="Unplaced"/>
</dbReference>
<keyword evidence="5" id="KW-1185">Reference proteome</keyword>
<evidence type="ECO:0000313" key="4">
    <source>
        <dbReference type="EnsemblPlants" id="Ma00_p01660.1"/>
    </source>
</evidence>
<name>A0A804HMC6_MUSAM</name>
<feature type="signal peptide" evidence="2">
    <location>
        <begin position="1"/>
        <end position="21"/>
    </location>
</feature>
<reference evidence="3" key="1">
    <citation type="submission" date="2021-03" db="EMBL/GenBank/DDBJ databases">
        <authorList>
            <consortium name="Genoscope - CEA"/>
            <person name="William W."/>
        </authorList>
    </citation>
    <scope>NUCLEOTIDE SEQUENCE</scope>
    <source>
        <strain evidence="3">Doubled-haploid Pahang</strain>
    </source>
</reference>
<feature type="region of interest" description="Disordered" evidence="1">
    <location>
        <begin position="66"/>
        <end position="111"/>
    </location>
</feature>
<evidence type="ECO:0000313" key="5">
    <source>
        <dbReference type="Proteomes" id="UP000012960"/>
    </source>
</evidence>